<dbReference type="RefSeq" id="WP_244747310.1">
    <property type="nucleotide sequence ID" value="NZ_CP095071.1"/>
</dbReference>
<dbReference type="InterPro" id="IPR006140">
    <property type="entry name" value="D-isomer_DH_NAD-bd"/>
</dbReference>
<keyword evidence="2 4" id="KW-0560">Oxidoreductase</keyword>
<evidence type="ECO:0000259" key="5">
    <source>
        <dbReference type="Pfam" id="PF00389"/>
    </source>
</evidence>
<dbReference type="PANTHER" id="PTHR42789">
    <property type="entry name" value="D-ISOMER SPECIFIC 2-HYDROXYACID DEHYDROGENASE FAMILY PROTEIN (AFU_ORTHOLOGUE AFUA_6G10090)"/>
    <property type="match status" value="1"/>
</dbReference>
<reference evidence="7 8" key="1">
    <citation type="submission" date="2022-04" db="EMBL/GenBank/DDBJ databases">
        <title>Gracilibacillus sp. isolated from saltern.</title>
        <authorList>
            <person name="Won M."/>
            <person name="Lee C.-M."/>
            <person name="Woen H.-Y."/>
            <person name="Kwon S.-W."/>
        </authorList>
    </citation>
    <scope>NUCLEOTIDE SEQUENCE [LARGE SCALE GENOMIC DNA]</scope>
    <source>
        <strain evidence="7 8">SSPM10-3</strain>
    </source>
</reference>
<evidence type="ECO:0000259" key="6">
    <source>
        <dbReference type="Pfam" id="PF02826"/>
    </source>
</evidence>
<dbReference type="InterPro" id="IPR050857">
    <property type="entry name" value="D-2-hydroxyacid_DH"/>
</dbReference>
<feature type="domain" description="D-isomer specific 2-hydroxyacid dehydrogenase catalytic" evidence="5">
    <location>
        <begin position="28"/>
        <end position="323"/>
    </location>
</feature>
<dbReference type="EMBL" id="CP095071">
    <property type="protein sequence ID" value="UOQ86923.1"/>
    <property type="molecule type" value="Genomic_DNA"/>
</dbReference>
<evidence type="ECO:0000256" key="2">
    <source>
        <dbReference type="ARBA" id="ARBA00023002"/>
    </source>
</evidence>
<comment type="similarity">
    <text evidence="1 4">Belongs to the D-isomer specific 2-hydroxyacid dehydrogenase family.</text>
</comment>
<dbReference type="Gene3D" id="3.40.50.720">
    <property type="entry name" value="NAD(P)-binding Rossmann-like Domain"/>
    <property type="match status" value="2"/>
</dbReference>
<accession>A0ABY4GR97</accession>
<dbReference type="SUPFAM" id="SSF52283">
    <property type="entry name" value="Formate/glycerate dehydrogenase catalytic domain-like"/>
    <property type="match status" value="1"/>
</dbReference>
<keyword evidence="8" id="KW-1185">Reference proteome</keyword>
<proteinExistence type="inferred from homology"/>
<dbReference type="InterPro" id="IPR006139">
    <property type="entry name" value="D-isomer_2_OHA_DH_cat_dom"/>
</dbReference>
<evidence type="ECO:0000256" key="1">
    <source>
        <dbReference type="ARBA" id="ARBA00005854"/>
    </source>
</evidence>
<evidence type="ECO:0000313" key="8">
    <source>
        <dbReference type="Proteomes" id="UP000831537"/>
    </source>
</evidence>
<evidence type="ECO:0000313" key="7">
    <source>
        <dbReference type="EMBL" id="UOQ86923.1"/>
    </source>
</evidence>
<evidence type="ECO:0000256" key="4">
    <source>
        <dbReference type="RuleBase" id="RU003719"/>
    </source>
</evidence>
<gene>
    <name evidence="7" type="ORF">MUN87_08580</name>
</gene>
<dbReference type="InterPro" id="IPR036291">
    <property type="entry name" value="NAD(P)-bd_dom_sf"/>
</dbReference>
<dbReference type="Pfam" id="PF00389">
    <property type="entry name" value="2-Hacid_dh"/>
    <property type="match status" value="1"/>
</dbReference>
<dbReference type="SUPFAM" id="SSF51735">
    <property type="entry name" value="NAD(P)-binding Rossmann-fold domains"/>
    <property type="match status" value="1"/>
</dbReference>
<keyword evidence="3" id="KW-0520">NAD</keyword>
<dbReference type="PANTHER" id="PTHR42789:SF1">
    <property type="entry name" value="D-ISOMER SPECIFIC 2-HYDROXYACID DEHYDROGENASE FAMILY PROTEIN (AFU_ORTHOLOGUE AFUA_6G10090)"/>
    <property type="match status" value="1"/>
</dbReference>
<evidence type="ECO:0000256" key="3">
    <source>
        <dbReference type="ARBA" id="ARBA00023027"/>
    </source>
</evidence>
<sequence>MLKGLYIMNERSFDLVYPADVRNEIEEIVDIYAPPLTSQSLREDLSILQEAECLFTGWGAPELTRDLLEKAPNLKVIFYAAGSIKKIATDAFWKSDVKITTAAEANAIPVQEFTLSQVLFCLKNGWQYVKDIRINKAYPEKPYSFSGAYNSTAGIISLSKIGRGVCELLKPFEINLLAYDPFVSEQEAELLGVSLCSLDDLFSKSDVVSLHAPLLEETRELIKREHFKLMKPNAAFINTARGAIVKEAEMIEVLQERKDITAVLDVTFPEPPPLNSVLYTMPNVVLTPHLAGSQGEECGRMGNYMLEELKKYVKGEKLQWQVNYQAFIKQA</sequence>
<dbReference type="CDD" id="cd12167">
    <property type="entry name" value="2-Hacid_dh_8"/>
    <property type="match status" value="1"/>
</dbReference>
<name>A0ABY4GR97_9BACI</name>
<dbReference type="Proteomes" id="UP000831537">
    <property type="component" value="Chromosome"/>
</dbReference>
<dbReference type="Pfam" id="PF02826">
    <property type="entry name" value="2-Hacid_dh_C"/>
    <property type="match status" value="1"/>
</dbReference>
<feature type="domain" description="D-isomer specific 2-hydroxyacid dehydrogenase NAD-binding" evidence="6">
    <location>
        <begin position="118"/>
        <end position="291"/>
    </location>
</feature>
<protein>
    <submittedName>
        <fullName evidence="7">Hydroxyacid dehydrogenase</fullName>
    </submittedName>
</protein>
<organism evidence="7 8">
    <name type="scientific">Gracilibacillus salinarum</name>
    <dbReference type="NCBI Taxonomy" id="2932255"/>
    <lineage>
        <taxon>Bacteria</taxon>
        <taxon>Bacillati</taxon>
        <taxon>Bacillota</taxon>
        <taxon>Bacilli</taxon>
        <taxon>Bacillales</taxon>
        <taxon>Bacillaceae</taxon>
        <taxon>Gracilibacillus</taxon>
    </lineage>
</organism>